<accession>A0A377J8M3</accession>
<protein>
    <submittedName>
        <fullName evidence="5">CAI-1 autoinducer synthase</fullName>
        <ecNumber evidence="5">2.3.-.-</ecNumber>
    </submittedName>
</protein>
<comment type="cofactor">
    <cofactor evidence="1">
        <name>pyridoxal 5'-phosphate</name>
        <dbReference type="ChEBI" id="CHEBI:597326"/>
    </cofactor>
</comment>
<dbReference type="GO" id="GO:0009102">
    <property type="term" value="P:biotin biosynthetic process"/>
    <property type="evidence" value="ECO:0007669"/>
    <property type="project" value="TreeGrafter"/>
</dbReference>
<reference evidence="5 6" key="1">
    <citation type="submission" date="2018-06" db="EMBL/GenBank/DDBJ databases">
        <authorList>
            <consortium name="Pathogen Informatics"/>
            <person name="Doyle S."/>
        </authorList>
    </citation>
    <scope>NUCLEOTIDE SEQUENCE [LARGE SCALE GENOMIC DNA]</scope>
    <source>
        <strain evidence="5 6">NCTC11645</strain>
    </source>
</reference>
<evidence type="ECO:0000256" key="1">
    <source>
        <dbReference type="ARBA" id="ARBA00001933"/>
    </source>
</evidence>
<dbReference type="Gene3D" id="3.90.1150.10">
    <property type="entry name" value="Aspartate Aminotransferase, domain 1"/>
    <property type="match status" value="1"/>
</dbReference>
<dbReference type="RefSeq" id="WP_115660331.1">
    <property type="nucleotide sequence ID" value="NZ_UGHD01000003.1"/>
</dbReference>
<dbReference type="InterPro" id="IPR015421">
    <property type="entry name" value="PyrdxlP-dep_Trfase_major"/>
</dbReference>
<evidence type="ECO:0000313" key="5">
    <source>
        <dbReference type="EMBL" id="STO98595.1"/>
    </source>
</evidence>
<gene>
    <name evidence="5" type="primary">cqsA</name>
    <name evidence="5" type="ORF">NCTC11645_03582</name>
</gene>
<keyword evidence="2 5" id="KW-0808">Transferase</keyword>
<name>A0A377J8M3_GRIHO</name>
<dbReference type="InterPro" id="IPR015422">
    <property type="entry name" value="PyrdxlP-dep_Trfase_small"/>
</dbReference>
<keyword evidence="5" id="KW-0012">Acyltransferase</keyword>
<dbReference type="PANTHER" id="PTHR13693:SF100">
    <property type="entry name" value="8-AMINO-7-OXONONANOATE SYNTHASE"/>
    <property type="match status" value="1"/>
</dbReference>
<keyword evidence="3" id="KW-0663">Pyridoxal phosphate</keyword>
<dbReference type="InterPro" id="IPR015424">
    <property type="entry name" value="PyrdxlP-dep_Trfase"/>
</dbReference>
<dbReference type="PANTHER" id="PTHR13693">
    <property type="entry name" value="CLASS II AMINOTRANSFERASE/8-AMINO-7-OXONONANOATE SYNTHASE"/>
    <property type="match status" value="1"/>
</dbReference>
<dbReference type="SUPFAM" id="SSF53383">
    <property type="entry name" value="PLP-dependent transferases"/>
    <property type="match status" value="1"/>
</dbReference>
<dbReference type="Pfam" id="PF00155">
    <property type="entry name" value="Aminotran_1_2"/>
    <property type="match status" value="1"/>
</dbReference>
<dbReference type="NCBIfam" id="NF005526">
    <property type="entry name" value="PRK07179.1"/>
    <property type="match status" value="1"/>
</dbReference>
<evidence type="ECO:0000256" key="3">
    <source>
        <dbReference type="ARBA" id="ARBA00022898"/>
    </source>
</evidence>
<dbReference type="GO" id="GO:0008710">
    <property type="term" value="F:8-amino-7-oxononanoate synthase activity"/>
    <property type="evidence" value="ECO:0007669"/>
    <property type="project" value="TreeGrafter"/>
</dbReference>
<organism evidence="5 6">
    <name type="scientific">Grimontia hollisae</name>
    <name type="common">Vibrio hollisae</name>
    <dbReference type="NCBI Taxonomy" id="673"/>
    <lineage>
        <taxon>Bacteria</taxon>
        <taxon>Pseudomonadati</taxon>
        <taxon>Pseudomonadota</taxon>
        <taxon>Gammaproteobacteria</taxon>
        <taxon>Vibrionales</taxon>
        <taxon>Vibrionaceae</taxon>
        <taxon>Grimontia</taxon>
    </lineage>
</organism>
<evidence type="ECO:0000259" key="4">
    <source>
        <dbReference type="Pfam" id="PF00155"/>
    </source>
</evidence>
<dbReference type="AlphaFoldDB" id="A0A377J8M3"/>
<dbReference type="InterPro" id="IPR004839">
    <property type="entry name" value="Aminotransferase_I/II_large"/>
</dbReference>
<evidence type="ECO:0000313" key="6">
    <source>
        <dbReference type="Proteomes" id="UP000254512"/>
    </source>
</evidence>
<proteinExistence type="predicted"/>
<feature type="domain" description="Aminotransferase class I/classII large" evidence="4">
    <location>
        <begin position="82"/>
        <end position="384"/>
    </location>
</feature>
<dbReference type="InterPro" id="IPR050087">
    <property type="entry name" value="AON_synthase_class-II"/>
</dbReference>
<dbReference type="Proteomes" id="UP000254512">
    <property type="component" value="Unassembled WGS sequence"/>
</dbReference>
<dbReference type="EC" id="2.3.-.-" evidence="5"/>
<dbReference type="Gene3D" id="3.40.640.10">
    <property type="entry name" value="Type I PLP-dependent aspartate aminotransferase-like (Major domain)"/>
    <property type="match status" value="1"/>
</dbReference>
<sequence length="399" mass="44003">METPSTSSTSIYKKKLPSFVEARLNSFLRDMTEPYENRRPLPVSSRPGEGAVIMQSNDYLALSFDDDIQTAHLNAIKTTNENVVMSAVFLQDAEHKPEFEKRLAEFIGMDGCVLSQSGWTANVGLLQTICEPGTHVYIDFFAHMSLWEGARIAGAQVIPFMHNSVSNLKRQIKKHGPGIILVDSVYSTIGTVAPLPAICELAKELDCALVVDESHSLGTHGPGGSGLINEMEVRDQVDFVTTSLAKAFAYRAGAVLGPDNLIIALPFVSFPAIFSSTVLPQEVARLEATLDVIQNSDDKRRRLFEISDVLRAGLKEIGFNIRSESQIISLECGDEQNTEHVRDFLESKGVFGAVFCSPATPKNKAIIRFSLNADMSYREVDHVLTVCQAAYNHPDLRFY</sequence>
<dbReference type="EMBL" id="UGHD01000003">
    <property type="protein sequence ID" value="STO98595.1"/>
    <property type="molecule type" value="Genomic_DNA"/>
</dbReference>
<evidence type="ECO:0000256" key="2">
    <source>
        <dbReference type="ARBA" id="ARBA00022679"/>
    </source>
</evidence>
<dbReference type="GO" id="GO:0030170">
    <property type="term" value="F:pyridoxal phosphate binding"/>
    <property type="evidence" value="ECO:0007669"/>
    <property type="project" value="InterPro"/>
</dbReference>